<keyword evidence="5 8" id="KW-0811">Translocation</keyword>
<keyword evidence="8" id="KW-0143">Chaperone</keyword>
<comment type="domain">
    <text evidence="8">The twin CX3C motif contains 4 conserved Cys residues that form 2 disulfide bonds in the mitochondrial intermembrane space.</text>
</comment>
<dbReference type="PANTHER" id="PTHR13172">
    <property type="entry name" value="MITOCHONDRIAL IMPORT INNER MEMBRANE TRANSLOCASE SUBUNIT TIM9B"/>
    <property type="match status" value="1"/>
</dbReference>
<keyword evidence="7 8" id="KW-1015">Disulfide bond</keyword>
<keyword evidence="8" id="KW-0999">Mitochondrion inner membrane</keyword>
<dbReference type="Proteomes" id="UP000695000">
    <property type="component" value="Unplaced"/>
</dbReference>
<accession>A0ABM1N6D4</accession>
<keyword evidence="4 8" id="KW-0653">Protein transport</keyword>
<keyword evidence="1 8" id="KW-0813">Transport</keyword>
<keyword evidence="8" id="KW-0472">Membrane</keyword>
<keyword evidence="6 8" id="KW-0496">Mitochondrion</keyword>
<keyword evidence="10" id="KW-1185">Reference proteome</keyword>
<comment type="subcellular location">
    <subcellularLocation>
        <location evidence="8">Mitochondrion inner membrane</location>
        <topology evidence="8">Peripheral membrane protein</topology>
        <orientation evidence="8">Intermembrane side</orientation>
    </subcellularLocation>
</comment>
<dbReference type="SUPFAM" id="SSF144122">
    <property type="entry name" value="Tim10-like"/>
    <property type="match status" value="1"/>
</dbReference>
<keyword evidence="2" id="KW-0479">Metal-binding</keyword>
<evidence type="ECO:0000313" key="11">
    <source>
        <dbReference type="RefSeq" id="XP_017782384.1"/>
    </source>
</evidence>
<feature type="domain" description="Tim10-like" evidence="9">
    <location>
        <begin position="16"/>
        <end position="75"/>
    </location>
</feature>
<keyword evidence="3" id="KW-0862">Zinc</keyword>
<evidence type="ECO:0000256" key="5">
    <source>
        <dbReference type="ARBA" id="ARBA00023010"/>
    </source>
</evidence>
<evidence type="ECO:0000256" key="4">
    <source>
        <dbReference type="ARBA" id="ARBA00022927"/>
    </source>
</evidence>
<protein>
    <recommendedName>
        <fullName evidence="8">Mitochondrial import inner membrane translocase subunit</fullName>
    </recommendedName>
</protein>
<dbReference type="Gene3D" id="1.10.287.810">
    <property type="entry name" value="Mitochondrial import inner membrane translocase subunit tim13 like domains"/>
    <property type="match status" value="1"/>
</dbReference>
<dbReference type="InterPro" id="IPR050673">
    <property type="entry name" value="Mito_inner_translocase_sub"/>
</dbReference>
<organism evidence="10 11">
    <name type="scientific">Nicrophorus vespilloides</name>
    <name type="common">Boreal carrion beetle</name>
    <dbReference type="NCBI Taxonomy" id="110193"/>
    <lineage>
        <taxon>Eukaryota</taxon>
        <taxon>Metazoa</taxon>
        <taxon>Ecdysozoa</taxon>
        <taxon>Arthropoda</taxon>
        <taxon>Hexapoda</taxon>
        <taxon>Insecta</taxon>
        <taxon>Pterygota</taxon>
        <taxon>Neoptera</taxon>
        <taxon>Endopterygota</taxon>
        <taxon>Coleoptera</taxon>
        <taxon>Polyphaga</taxon>
        <taxon>Staphyliniformia</taxon>
        <taxon>Silphidae</taxon>
        <taxon>Nicrophorinae</taxon>
        <taxon>Nicrophorus</taxon>
    </lineage>
</organism>
<proteinExistence type="inferred from homology"/>
<comment type="function">
    <text evidence="8">Mitochondrial intermembrane chaperone that participates in the import and insertion of some multi-pass transmembrane proteins into the mitochondrial inner membrane. Also required for the transfer of beta-barrel precursors from the TOM complex to the sorting and assembly machinery (SAM complex) of the outer membrane. Acts as a chaperone-like protein that protects the hydrophobic precursors from aggregation and guide them through the mitochondrial intermembrane space.</text>
</comment>
<evidence type="ECO:0000256" key="2">
    <source>
        <dbReference type="ARBA" id="ARBA00022723"/>
    </source>
</evidence>
<dbReference type="RefSeq" id="XP_017782384.1">
    <property type="nucleotide sequence ID" value="XM_017926895.1"/>
</dbReference>
<sequence>MSVLPPITSDAIDADQIRTFKEFLINYNKVSELCFTDCVNDFTSRNVKGKEEKCAYTCMEKFLKTNQRISQRFSEFQMLANENAMAAAQKMGGKVPS</sequence>
<dbReference type="InterPro" id="IPR035427">
    <property type="entry name" value="Tim10-like_dom_sf"/>
</dbReference>
<evidence type="ECO:0000256" key="7">
    <source>
        <dbReference type="ARBA" id="ARBA00023157"/>
    </source>
</evidence>
<evidence type="ECO:0000256" key="8">
    <source>
        <dbReference type="RuleBase" id="RU367043"/>
    </source>
</evidence>
<dbReference type="GeneID" id="108566828"/>
<evidence type="ECO:0000259" key="9">
    <source>
        <dbReference type="Pfam" id="PF02953"/>
    </source>
</evidence>
<comment type="subunit">
    <text evidence="8">Heterohexamer.</text>
</comment>
<evidence type="ECO:0000256" key="1">
    <source>
        <dbReference type="ARBA" id="ARBA00022448"/>
    </source>
</evidence>
<evidence type="ECO:0000313" key="10">
    <source>
        <dbReference type="Proteomes" id="UP000695000"/>
    </source>
</evidence>
<evidence type="ECO:0000256" key="6">
    <source>
        <dbReference type="ARBA" id="ARBA00023128"/>
    </source>
</evidence>
<evidence type="ECO:0000256" key="3">
    <source>
        <dbReference type="ARBA" id="ARBA00022833"/>
    </source>
</evidence>
<reference evidence="11" key="1">
    <citation type="submission" date="2025-08" db="UniProtKB">
        <authorList>
            <consortium name="RefSeq"/>
        </authorList>
    </citation>
    <scope>IDENTIFICATION</scope>
    <source>
        <tissue evidence="11">Whole Larva</tissue>
    </source>
</reference>
<dbReference type="InterPro" id="IPR004217">
    <property type="entry name" value="Tim10-like"/>
</dbReference>
<comment type="similarity">
    <text evidence="8">Belongs to the small Tim family.</text>
</comment>
<name>A0ABM1N6D4_NICVS</name>
<gene>
    <name evidence="11" type="primary">LOC108566828</name>
</gene>
<dbReference type="Pfam" id="PF02953">
    <property type="entry name" value="zf-Tim10_DDP"/>
    <property type="match status" value="1"/>
</dbReference>